<accession>A0A1W1I9W1</accession>
<organism evidence="1 2">
    <name type="scientific">Nitrospira japonica</name>
    <dbReference type="NCBI Taxonomy" id="1325564"/>
    <lineage>
        <taxon>Bacteria</taxon>
        <taxon>Pseudomonadati</taxon>
        <taxon>Nitrospirota</taxon>
        <taxon>Nitrospiria</taxon>
        <taxon>Nitrospirales</taxon>
        <taxon>Nitrospiraceae</taxon>
        <taxon>Nitrospira</taxon>
    </lineage>
</organism>
<dbReference type="Proteomes" id="UP000192042">
    <property type="component" value="Chromosome I"/>
</dbReference>
<evidence type="ECO:0000313" key="2">
    <source>
        <dbReference type="Proteomes" id="UP000192042"/>
    </source>
</evidence>
<dbReference type="EMBL" id="LT828648">
    <property type="protein sequence ID" value="SLM49786.1"/>
    <property type="molecule type" value="Genomic_DNA"/>
</dbReference>
<sequence length="103" mass="11676">MLSRKDSPTPHEPFLHAVDVLSDRTEQRVRERKAAGPRSVSRRELEATMMDLMRHMRGTIGLHDLLLLTSIALSIPLRLAVPLAAQIVCSRINIRFPYCDQTS</sequence>
<dbReference type="KEGG" id="nja:NSJP_3619"/>
<keyword evidence="2" id="KW-1185">Reference proteome</keyword>
<name>A0A1W1I9W1_9BACT</name>
<gene>
    <name evidence="1" type="ORF">NSJP_3619</name>
</gene>
<evidence type="ECO:0000313" key="1">
    <source>
        <dbReference type="EMBL" id="SLM49786.1"/>
    </source>
</evidence>
<reference evidence="1 2" key="1">
    <citation type="submission" date="2017-03" db="EMBL/GenBank/DDBJ databases">
        <authorList>
            <person name="Afonso C.L."/>
            <person name="Miller P.J."/>
            <person name="Scott M.A."/>
            <person name="Spackman E."/>
            <person name="Goraichik I."/>
            <person name="Dimitrov K.M."/>
            <person name="Suarez D.L."/>
            <person name="Swayne D.E."/>
        </authorList>
    </citation>
    <scope>NUCLEOTIDE SEQUENCE [LARGE SCALE GENOMIC DNA]</scope>
    <source>
        <strain evidence="1">Genome sequencing of Nitrospira japonica strain NJ11</strain>
    </source>
</reference>
<protein>
    <submittedName>
        <fullName evidence="1">Uncharacterized protein</fullName>
    </submittedName>
</protein>
<proteinExistence type="predicted"/>
<dbReference type="AlphaFoldDB" id="A0A1W1I9W1"/>